<evidence type="ECO:0000256" key="11">
    <source>
        <dbReference type="ARBA" id="ARBA00022801"/>
    </source>
</evidence>
<evidence type="ECO:0000256" key="7">
    <source>
        <dbReference type="ARBA" id="ARBA00022670"/>
    </source>
</evidence>
<feature type="repeat" description="ANK" evidence="15">
    <location>
        <begin position="335"/>
        <end position="358"/>
    </location>
</feature>
<feature type="transmembrane region" description="Helical" evidence="19">
    <location>
        <begin position="612"/>
        <end position="630"/>
    </location>
</feature>
<dbReference type="EC" id="3.4.19.12" evidence="4"/>
<dbReference type="AlphaFoldDB" id="A0A5C7GNR8"/>
<evidence type="ECO:0000313" key="21">
    <source>
        <dbReference type="EMBL" id="TXG46451.1"/>
    </source>
</evidence>
<dbReference type="Proteomes" id="UP000323000">
    <property type="component" value="Unassembled WGS sequence"/>
</dbReference>
<evidence type="ECO:0000256" key="6">
    <source>
        <dbReference type="ARBA" id="ARBA00022449"/>
    </source>
</evidence>
<dbReference type="EMBL" id="VAHF01000124">
    <property type="protein sequence ID" value="TXG46451.1"/>
    <property type="molecule type" value="Genomic_DNA"/>
</dbReference>
<evidence type="ECO:0000256" key="18">
    <source>
        <dbReference type="SAM" id="MobiDB-lite"/>
    </source>
</evidence>
<dbReference type="Pfam" id="PF13962">
    <property type="entry name" value="PGG"/>
    <property type="match status" value="2"/>
</dbReference>
<accession>A0A5C7GNR8</accession>
<keyword evidence="14 19" id="KW-0472">Membrane</keyword>
<feature type="transmembrane region" description="Helical" evidence="19">
    <location>
        <begin position="544"/>
        <end position="564"/>
    </location>
</feature>
<feature type="compositionally biased region" description="Basic and acidic residues" evidence="18">
    <location>
        <begin position="1"/>
        <end position="13"/>
    </location>
</feature>
<reference evidence="22" key="1">
    <citation type="journal article" date="2019" name="Gigascience">
        <title>De novo genome assembly of the endangered Acer yangbiense, a plant species with extremely small populations endemic to Yunnan Province, China.</title>
        <authorList>
            <person name="Yang J."/>
            <person name="Wariss H.M."/>
            <person name="Tao L."/>
            <person name="Zhang R."/>
            <person name="Yun Q."/>
            <person name="Hollingsworth P."/>
            <person name="Dao Z."/>
            <person name="Luo G."/>
            <person name="Guo H."/>
            <person name="Ma Y."/>
            <person name="Sun W."/>
        </authorList>
    </citation>
    <scope>NUCLEOTIDE SEQUENCE [LARGE SCALE GENOMIC DNA]</scope>
    <source>
        <strain evidence="22">cv. Malutang</strain>
    </source>
</reference>
<evidence type="ECO:0000256" key="3">
    <source>
        <dbReference type="ARBA" id="ARBA00008349"/>
    </source>
</evidence>
<protein>
    <recommendedName>
        <fullName evidence="4">ubiquitinyl hydrolase 1</fullName>
        <ecNumber evidence="4">3.4.19.12</ecNumber>
    </recommendedName>
</protein>
<keyword evidence="9" id="KW-0677">Repeat</keyword>
<dbReference type="PANTHER" id="PTHR24186">
    <property type="entry name" value="PROTEIN PHOSPHATASE 1 REGULATORY SUBUNIT"/>
    <property type="match status" value="1"/>
</dbReference>
<comment type="caution">
    <text evidence="21">The sequence shown here is derived from an EMBL/GenBank/DDBJ whole genome shotgun (WGS) entry which is preliminary data.</text>
</comment>
<evidence type="ECO:0000256" key="16">
    <source>
        <dbReference type="PROSITE-ProRule" id="PRU00252"/>
    </source>
</evidence>
<dbReference type="SUPFAM" id="SSF48403">
    <property type="entry name" value="Ankyrin repeat"/>
    <property type="match status" value="1"/>
</dbReference>
<dbReference type="PROSITE" id="PS50297">
    <property type="entry name" value="ANK_REP_REGION"/>
    <property type="match status" value="2"/>
</dbReference>
<evidence type="ECO:0000256" key="5">
    <source>
        <dbReference type="ARBA" id="ARBA00022448"/>
    </source>
</evidence>
<evidence type="ECO:0000256" key="10">
    <source>
        <dbReference type="ARBA" id="ARBA00022786"/>
    </source>
</evidence>
<dbReference type="GO" id="GO:0005886">
    <property type="term" value="C:plasma membrane"/>
    <property type="evidence" value="ECO:0007669"/>
    <property type="project" value="TreeGrafter"/>
</dbReference>
<dbReference type="PROSITE" id="PS50935">
    <property type="entry name" value="SSB"/>
    <property type="match status" value="1"/>
</dbReference>
<keyword evidence="12 19" id="KW-1133">Transmembrane helix</keyword>
<dbReference type="PROSITE" id="PS50088">
    <property type="entry name" value="ANK_REPEAT"/>
    <property type="match status" value="2"/>
</dbReference>
<dbReference type="GO" id="GO:0016579">
    <property type="term" value="P:protein deubiquitination"/>
    <property type="evidence" value="ECO:0007669"/>
    <property type="project" value="InterPro"/>
</dbReference>
<feature type="transmembrane region" description="Helical" evidence="19">
    <location>
        <begin position="501"/>
        <end position="524"/>
    </location>
</feature>
<gene>
    <name evidence="21" type="ORF">EZV62_028049</name>
</gene>
<keyword evidence="11" id="KW-0378">Hydrolase</keyword>
<feature type="transmembrane region" description="Helical" evidence="19">
    <location>
        <begin position="49"/>
        <end position="67"/>
    </location>
</feature>
<evidence type="ECO:0000256" key="12">
    <source>
        <dbReference type="ARBA" id="ARBA00022989"/>
    </source>
</evidence>
<keyword evidence="16" id="KW-0238">DNA-binding</keyword>
<feature type="repeat" description="ANK" evidence="15">
    <location>
        <begin position="301"/>
        <end position="322"/>
    </location>
</feature>
<comment type="catalytic activity">
    <reaction evidence="1">
        <text>Thiol-dependent hydrolysis of ester, thioester, amide, peptide and isopeptide bonds formed by the C-terminal Gly of ubiquitin (a 76-residue protein attached to proteins as an intracellular targeting signal).</text>
        <dbReference type="EC" id="3.4.19.12"/>
    </reaction>
</comment>
<dbReference type="Gene3D" id="1.25.40.20">
    <property type="entry name" value="Ankyrin repeat-containing domain"/>
    <property type="match status" value="1"/>
</dbReference>
<dbReference type="Pfam" id="PF12796">
    <property type="entry name" value="Ank_2"/>
    <property type="match status" value="1"/>
</dbReference>
<evidence type="ECO:0000256" key="8">
    <source>
        <dbReference type="ARBA" id="ARBA00022692"/>
    </source>
</evidence>
<dbReference type="InterPro" id="IPR026961">
    <property type="entry name" value="PGG_dom"/>
</dbReference>
<keyword evidence="22" id="KW-1185">Reference proteome</keyword>
<feature type="transmembrane region" description="Helical" evidence="19">
    <location>
        <begin position="87"/>
        <end position="107"/>
    </location>
</feature>
<evidence type="ECO:0000256" key="15">
    <source>
        <dbReference type="PROSITE-ProRule" id="PRU00023"/>
    </source>
</evidence>
<feature type="transmembrane region" description="Helical" evidence="19">
    <location>
        <begin position="128"/>
        <end position="150"/>
    </location>
</feature>
<evidence type="ECO:0000313" key="22">
    <source>
        <dbReference type="Proteomes" id="UP000323000"/>
    </source>
</evidence>
<feature type="compositionally biased region" description="Basic and acidic residues" evidence="18">
    <location>
        <begin position="21"/>
        <end position="42"/>
    </location>
</feature>
<dbReference type="InterPro" id="IPR000424">
    <property type="entry name" value="Primosome_PriB/ssb"/>
</dbReference>
<dbReference type="GO" id="GO:0006508">
    <property type="term" value="P:proteolysis"/>
    <property type="evidence" value="ECO:0007669"/>
    <property type="project" value="UniProtKB-KW"/>
</dbReference>
<keyword evidence="13 15" id="KW-0040">ANK repeat</keyword>
<organism evidence="21 22">
    <name type="scientific">Acer yangbiense</name>
    <dbReference type="NCBI Taxonomy" id="1000413"/>
    <lineage>
        <taxon>Eukaryota</taxon>
        <taxon>Viridiplantae</taxon>
        <taxon>Streptophyta</taxon>
        <taxon>Embryophyta</taxon>
        <taxon>Tracheophyta</taxon>
        <taxon>Spermatophyta</taxon>
        <taxon>Magnoliopsida</taxon>
        <taxon>eudicotyledons</taxon>
        <taxon>Gunneridae</taxon>
        <taxon>Pentapetalae</taxon>
        <taxon>rosids</taxon>
        <taxon>malvids</taxon>
        <taxon>Sapindales</taxon>
        <taxon>Sapindaceae</taxon>
        <taxon>Hippocastanoideae</taxon>
        <taxon>Acereae</taxon>
        <taxon>Acer</taxon>
    </lineage>
</organism>
<dbReference type="PANTHER" id="PTHR24186:SF36">
    <property type="entry name" value="SERINE_THREONINE-PROTEIN PHOSPHATASE 6 REGULATORY ANKYRIN REPEAT SUBUNIT A-LIKE"/>
    <property type="match status" value="1"/>
</dbReference>
<feature type="transmembrane region" description="Helical" evidence="19">
    <location>
        <begin position="302"/>
        <end position="322"/>
    </location>
</feature>
<feature type="transmembrane region" description="Helical" evidence="19">
    <location>
        <begin position="585"/>
        <end position="606"/>
    </location>
</feature>
<dbReference type="PROSITE" id="PS50957">
    <property type="entry name" value="JOSEPHIN"/>
    <property type="match status" value="1"/>
</dbReference>
<evidence type="ECO:0000256" key="9">
    <source>
        <dbReference type="ARBA" id="ARBA00022737"/>
    </source>
</evidence>
<feature type="transmembrane region" description="Helical" evidence="19">
    <location>
        <begin position="238"/>
        <end position="258"/>
    </location>
</feature>
<keyword evidence="7" id="KW-0645">Protease</keyword>
<dbReference type="InterPro" id="IPR036770">
    <property type="entry name" value="Ankyrin_rpt-contain_sf"/>
</dbReference>
<feature type="region of interest" description="Disordered" evidence="18">
    <location>
        <begin position="1"/>
        <end position="42"/>
    </location>
</feature>
<feature type="transmembrane region" description="Helical" evidence="19">
    <location>
        <begin position="205"/>
        <end position="226"/>
    </location>
</feature>
<dbReference type="InterPro" id="IPR006155">
    <property type="entry name" value="Josephin"/>
</dbReference>
<dbReference type="GO" id="GO:0015297">
    <property type="term" value="F:antiporter activity"/>
    <property type="evidence" value="ECO:0007669"/>
    <property type="project" value="UniProtKB-KW"/>
</dbReference>
<comment type="caution">
    <text evidence="17">Lacks conserved residue(s) required for the propagation of feature annotation.</text>
</comment>
<evidence type="ECO:0000256" key="4">
    <source>
        <dbReference type="ARBA" id="ARBA00012759"/>
    </source>
</evidence>
<dbReference type="GO" id="GO:0004843">
    <property type="term" value="F:cysteine-type deubiquitinase activity"/>
    <property type="evidence" value="ECO:0007669"/>
    <property type="project" value="UniProtKB-EC"/>
</dbReference>
<name>A0A5C7GNR8_9ROSI</name>
<keyword evidence="10" id="KW-0833">Ubl conjugation pathway</keyword>
<comment type="subcellular location">
    <subcellularLocation>
        <location evidence="2">Membrane</location>
        <topology evidence="2">Multi-pass membrane protein</topology>
    </subcellularLocation>
</comment>
<dbReference type="GO" id="GO:0003697">
    <property type="term" value="F:single-stranded DNA binding"/>
    <property type="evidence" value="ECO:0007669"/>
    <property type="project" value="InterPro"/>
</dbReference>
<dbReference type="Pfam" id="PF08449">
    <property type="entry name" value="UAA"/>
    <property type="match status" value="1"/>
</dbReference>
<sequence>MSNDKYGEGKENKSNPAVSNKRKDGDENGNRNGRSTKDDSVKKAKQNELVAATLIAIVTFAAGFTVPREKGPDQGAAILTKNKAFKAFVILNSMSMILSSLAVFTHLSPYPYLDTHMTVSRKRRFGGFLIEFAMYAMIGAFLSGTCAVLYRDKILAISTCVVPVAMLAFVRLVNMGGFKNLIRNKLGIVGLILFTLADAQTSPNFSIIGVLMISGALVMDSFLGNLQEATMNPDTTQMEMLFCSTVVGLPFLLVPMILTGERAFNCLEFMFTSDFEDVLVLGTTTLLLNDKRILKSKQDQQGWTPLHLAAHLGYIVILKMLLIKDRSAAYKADNEGKTALHVAAGLGRVGIMRELISRCPGCCELVDKRGWNVLHFASTSKNRMAVGLILQNPLLGNLVNEKDEKGNTPFLHAASMRFIINHSKVDEKVFNNENQNAEDMIDLLTIFPWNSRLDIILWLFRTSSRIIRNGRLFMSKDDDKEGKENRVDSVSSNEDGVGKNYLVVATLIATVTFAAGFTVPGGFVANEGPTQGAAILTKNKAFQAFVIFNTVSMFLSSLAVFNHLSIRPATHKIEIYRRMSFRDLLIRYAMLAMIGAFLAGTCAVLHNDQKLAINACVVPVAVYLFIRVRIKRCRRIMFNEDNDEEGRENKGDPVSSKSNTRLGPNHLVVATLIATITFAAASLNEIAEKLVLDDPDKQTWKPLSVVFKPHHNSLTGNSDINVLFAALEVRGKAIAISKEVRELLDRIIGLVGALYDLPLNVYIKSCRCERRGFPQHRSVEEACGAREEDVLSVDEKKKLPP</sequence>
<evidence type="ECO:0000256" key="14">
    <source>
        <dbReference type="ARBA" id="ARBA00023136"/>
    </source>
</evidence>
<dbReference type="OrthoDB" id="10040922at2759"/>
<keyword evidence="8 19" id="KW-0812">Transmembrane</keyword>
<feature type="transmembrane region" description="Helical" evidence="19">
    <location>
        <begin position="156"/>
        <end position="174"/>
    </location>
</feature>
<keyword evidence="5" id="KW-0813">Transport</keyword>
<feature type="domain" description="Josephin" evidence="20">
    <location>
        <begin position="650"/>
        <end position="801"/>
    </location>
</feature>
<evidence type="ECO:0000256" key="19">
    <source>
        <dbReference type="SAM" id="Phobius"/>
    </source>
</evidence>
<dbReference type="InterPro" id="IPR013657">
    <property type="entry name" value="SCL35B1-4/HUT1"/>
</dbReference>
<keyword evidence="6" id="KW-0050">Antiport</keyword>
<proteinExistence type="inferred from homology"/>
<evidence type="ECO:0000256" key="2">
    <source>
        <dbReference type="ARBA" id="ARBA00004141"/>
    </source>
</evidence>
<dbReference type="InterPro" id="IPR002110">
    <property type="entry name" value="Ankyrin_rpt"/>
</dbReference>
<evidence type="ECO:0000259" key="20">
    <source>
        <dbReference type="PROSITE" id="PS50957"/>
    </source>
</evidence>
<dbReference type="SMART" id="SM00248">
    <property type="entry name" value="ANK"/>
    <property type="match status" value="3"/>
</dbReference>
<evidence type="ECO:0000256" key="17">
    <source>
        <dbReference type="PROSITE-ProRule" id="PRU00331"/>
    </source>
</evidence>
<evidence type="ECO:0000256" key="13">
    <source>
        <dbReference type="ARBA" id="ARBA00023043"/>
    </source>
</evidence>
<comment type="similarity">
    <text evidence="3">Belongs to the nucleotide-sugar transporter family. UDP-galactose:UMP antiporter (TC 2.A.7.11) subfamily.</text>
</comment>
<evidence type="ECO:0000256" key="1">
    <source>
        <dbReference type="ARBA" id="ARBA00000707"/>
    </source>
</evidence>